<evidence type="ECO:0000256" key="1">
    <source>
        <dbReference type="ARBA" id="ARBA00022737"/>
    </source>
</evidence>
<dbReference type="PANTHER" id="PTHR23315">
    <property type="entry name" value="U BOX DOMAIN-CONTAINING"/>
    <property type="match status" value="1"/>
</dbReference>
<accession>A0A7N0RCL5</accession>
<reference evidence="4" key="1">
    <citation type="submission" date="2021-01" db="UniProtKB">
        <authorList>
            <consortium name="EnsemblPlants"/>
        </authorList>
    </citation>
    <scope>IDENTIFICATION</scope>
</reference>
<evidence type="ECO:0000256" key="3">
    <source>
        <dbReference type="PROSITE-ProRule" id="PRU00259"/>
    </source>
</evidence>
<dbReference type="PROSITE" id="PS50176">
    <property type="entry name" value="ARM_REPEAT"/>
    <property type="match status" value="1"/>
</dbReference>
<protein>
    <submittedName>
        <fullName evidence="4">Uncharacterized protein</fullName>
    </submittedName>
</protein>
<evidence type="ECO:0000256" key="2">
    <source>
        <dbReference type="ARBA" id="ARBA00022786"/>
    </source>
</evidence>
<keyword evidence="1" id="KW-0677">Repeat</keyword>
<dbReference type="SUPFAM" id="SSF48371">
    <property type="entry name" value="ARM repeat"/>
    <property type="match status" value="1"/>
</dbReference>
<dbReference type="Gene3D" id="1.25.10.10">
    <property type="entry name" value="Leucine-rich Repeat Variant"/>
    <property type="match status" value="1"/>
</dbReference>
<proteinExistence type="predicted"/>
<dbReference type="Proteomes" id="UP000594263">
    <property type="component" value="Unplaced"/>
</dbReference>
<dbReference type="Gramene" id="Kaladp0008s0363.1.v1.1">
    <property type="protein sequence ID" value="Kaladp0008s0363.1.v1.1.CDS.1"/>
    <property type="gene ID" value="Kaladp0008s0363.v1.1"/>
</dbReference>
<dbReference type="PANTHER" id="PTHR23315:SF339">
    <property type="entry name" value="U-BOX DOMAIN-CONTAINING PROTEIN 40"/>
    <property type="match status" value="1"/>
</dbReference>
<feature type="repeat" description="ARM" evidence="3">
    <location>
        <begin position="121"/>
        <end position="158"/>
    </location>
</feature>
<evidence type="ECO:0000313" key="5">
    <source>
        <dbReference type="Proteomes" id="UP000594263"/>
    </source>
</evidence>
<dbReference type="EnsemblPlants" id="Kaladp0008s0363.1.v1.1">
    <property type="protein sequence ID" value="Kaladp0008s0363.1.v1.1.CDS.1"/>
    <property type="gene ID" value="Kaladp0008s0363.v1.1"/>
</dbReference>
<dbReference type="InterPro" id="IPR011989">
    <property type="entry name" value="ARM-like"/>
</dbReference>
<keyword evidence="2" id="KW-0833">Ubl conjugation pathway</keyword>
<organism evidence="4 5">
    <name type="scientific">Kalanchoe fedtschenkoi</name>
    <name type="common">Lavender scallops</name>
    <name type="synonym">South American air plant</name>
    <dbReference type="NCBI Taxonomy" id="63787"/>
    <lineage>
        <taxon>Eukaryota</taxon>
        <taxon>Viridiplantae</taxon>
        <taxon>Streptophyta</taxon>
        <taxon>Embryophyta</taxon>
        <taxon>Tracheophyta</taxon>
        <taxon>Spermatophyta</taxon>
        <taxon>Magnoliopsida</taxon>
        <taxon>eudicotyledons</taxon>
        <taxon>Gunneridae</taxon>
        <taxon>Pentapetalae</taxon>
        <taxon>Saxifragales</taxon>
        <taxon>Crassulaceae</taxon>
        <taxon>Kalanchoe</taxon>
    </lineage>
</organism>
<name>A0A7N0RCL5_KALFE</name>
<evidence type="ECO:0000313" key="4">
    <source>
        <dbReference type="EnsemblPlants" id="Kaladp0008s0363.1.v1.1.CDS.1"/>
    </source>
</evidence>
<sequence>MTAVPQQPSSPQLVFSGFAAASSTTPLPSWSFSSSDDEEMGVLVAKMRSQNTNKVEEAVGSLRRSTRSGEASRSRLCTPQLLSALKPCFVSRSPEIQASSVAALVNLSLENVNKVKIVRSGMVPPLIGVLKSGFAEAREHACGALFSLALDDANKTAIGVLGALCESPSLSRALLRVWPLVFIVKM</sequence>
<keyword evidence="5" id="KW-1185">Reference proteome</keyword>
<dbReference type="InterPro" id="IPR016024">
    <property type="entry name" value="ARM-type_fold"/>
</dbReference>
<dbReference type="Pfam" id="PF00514">
    <property type="entry name" value="Arm"/>
    <property type="match status" value="1"/>
</dbReference>
<dbReference type="AlphaFoldDB" id="A0A7N0RCL5"/>
<dbReference type="InterPro" id="IPR000225">
    <property type="entry name" value="Armadillo"/>
</dbReference>